<protein>
    <submittedName>
        <fullName evidence="4">Pyridoxal-phosphate dependent enzyme</fullName>
    </submittedName>
</protein>
<dbReference type="RefSeq" id="WP_279963726.1">
    <property type="nucleotide sequence ID" value="NZ_CP122537.1"/>
</dbReference>
<evidence type="ECO:0000313" key="4">
    <source>
        <dbReference type="EMBL" id="WGH77152.1"/>
    </source>
</evidence>
<dbReference type="InterPro" id="IPR001926">
    <property type="entry name" value="TrpB-like_PALP"/>
</dbReference>
<feature type="domain" description="Tryptophan synthase beta chain-like PALP" evidence="3">
    <location>
        <begin position="19"/>
        <end position="305"/>
    </location>
</feature>
<sequence length="318" mass="31731">MTRLLDPDRPLGLLAQCPAHRATPLRRADGLMLKADSDRMGLGAFKALGGVYAVAALLGGDLAALASGRAGRGRVFTCASAGNHGLSVAAGARLFGAAARVHLSATVSEGFADRLRAKGAEVVRSGADYEASVAAAIADAEASGATHLADGSWPGYTEPPRLVMEGYTVIARELREQIGPAGDWPARVYLQAGVGGLAAAMAETIRADWPVQPEIVVVEPEAAACLAASAAAGRSVTVAGPVSEMGRLDCKAPSMLAVEMLARAGVGYATVSDAEARAAAGDAGALGLPTTASGAAGLAAARRDGAAGALVLITEGPA</sequence>
<comment type="cofactor">
    <cofactor evidence="1">
        <name>pyridoxal 5'-phosphate</name>
        <dbReference type="ChEBI" id="CHEBI:597326"/>
    </cofactor>
</comment>
<name>A0ABY8L6Z8_9RHOB</name>
<dbReference type="SUPFAM" id="SSF53686">
    <property type="entry name" value="Tryptophan synthase beta subunit-like PLP-dependent enzymes"/>
    <property type="match status" value="1"/>
</dbReference>
<proteinExistence type="predicted"/>
<reference evidence="4 5" key="1">
    <citation type="submission" date="2023-04" db="EMBL/GenBank/DDBJ databases">
        <title>Jannaschia ovalis sp. nov., a marine bacterium isolated from sea tidal flat.</title>
        <authorList>
            <person name="Kwon D.Y."/>
            <person name="Kim J.-J."/>
        </authorList>
    </citation>
    <scope>NUCLEOTIDE SEQUENCE [LARGE SCALE GENOMIC DNA]</scope>
    <source>
        <strain evidence="4 5">GRR-S6-38</strain>
    </source>
</reference>
<organism evidence="4 5">
    <name type="scientific">Jannaschia ovalis</name>
    <dbReference type="NCBI Taxonomy" id="3038773"/>
    <lineage>
        <taxon>Bacteria</taxon>
        <taxon>Pseudomonadati</taxon>
        <taxon>Pseudomonadota</taxon>
        <taxon>Alphaproteobacteria</taxon>
        <taxon>Rhodobacterales</taxon>
        <taxon>Roseobacteraceae</taxon>
        <taxon>Jannaschia</taxon>
    </lineage>
</organism>
<accession>A0ABY8L6Z8</accession>
<evidence type="ECO:0000256" key="1">
    <source>
        <dbReference type="ARBA" id="ARBA00001933"/>
    </source>
</evidence>
<dbReference type="EMBL" id="CP122537">
    <property type="protein sequence ID" value="WGH77152.1"/>
    <property type="molecule type" value="Genomic_DNA"/>
</dbReference>
<dbReference type="Proteomes" id="UP001243420">
    <property type="component" value="Chromosome"/>
</dbReference>
<dbReference type="Pfam" id="PF00291">
    <property type="entry name" value="PALP"/>
    <property type="match status" value="1"/>
</dbReference>
<dbReference type="InterPro" id="IPR036052">
    <property type="entry name" value="TrpB-like_PALP_sf"/>
</dbReference>
<dbReference type="Gene3D" id="3.40.50.1100">
    <property type="match status" value="2"/>
</dbReference>
<dbReference type="PANTHER" id="PTHR42937:SF1">
    <property type="entry name" value="DIAMINOPROPIONATE AMMONIA-LYASE"/>
    <property type="match status" value="1"/>
</dbReference>
<keyword evidence="5" id="KW-1185">Reference proteome</keyword>
<evidence type="ECO:0000259" key="3">
    <source>
        <dbReference type="Pfam" id="PF00291"/>
    </source>
</evidence>
<dbReference type="PANTHER" id="PTHR42937">
    <property type="match status" value="1"/>
</dbReference>
<evidence type="ECO:0000313" key="5">
    <source>
        <dbReference type="Proteomes" id="UP001243420"/>
    </source>
</evidence>
<evidence type="ECO:0000256" key="2">
    <source>
        <dbReference type="ARBA" id="ARBA00022898"/>
    </source>
</evidence>
<gene>
    <name evidence="4" type="ORF">P8627_08770</name>
</gene>
<dbReference type="CDD" id="cd00640">
    <property type="entry name" value="Trp-synth-beta_II"/>
    <property type="match status" value="1"/>
</dbReference>
<keyword evidence="2" id="KW-0663">Pyridoxal phosphate</keyword>